<organism evidence="1 2">
    <name type="scientific">Lachnoclostridium phytofermentans (strain ATCC 700394 / DSM 18823 / ISDg)</name>
    <name type="common">Clostridium phytofermentans</name>
    <dbReference type="NCBI Taxonomy" id="357809"/>
    <lineage>
        <taxon>Bacteria</taxon>
        <taxon>Bacillati</taxon>
        <taxon>Bacillota</taxon>
        <taxon>Clostridia</taxon>
        <taxon>Lachnospirales</taxon>
        <taxon>Lachnospiraceae</taxon>
    </lineage>
</organism>
<gene>
    <name evidence="1" type="ordered locus">Cphy_2205</name>
</gene>
<protein>
    <submittedName>
        <fullName evidence="1">Uncharacterized protein</fullName>
    </submittedName>
</protein>
<dbReference type="AlphaFoldDB" id="A9KJZ9"/>
<dbReference type="EMBL" id="CP000885">
    <property type="protein sequence ID" value="ABX42571.1"/>
    <property type="molecule type" value="Genomic_DNA"/>
</dbReference>
<name>A9KJZ9_LACP7</name>
<dbReference type="STRING" id="357809.Cphy_2205"/>
<dbReference type="HOGENOM" id="CLU_2648146_0_0_9"/>
<sequence length="76" mass="8802">MEIIEFRSVNGSVFFCTQFEPSGWYTRIGNESDTTVSEAFIDSIIHNSYEVMIGESSLYEKTSKLENFELNIYPCR</sequence>
<dbReference type="KEGG" id="cpy:Cphy_2205"/>
<accession>A9KJZ9</accession>
<reference evidence="2" key="1">
    <citation type="submission" date="2007-11" db="EMBL/GenBank/DDBJ databases">
        <title>Complete genome sequence of Clostridium phytofermentans ISDg.</title>
        <authorList>
            <person name="Leschine S.B."/>
            <person name="Warnick T.A."/>
            <person name="Blanchard J.L."/>
            <person name="Schnell D.J."/>
            <person name="Petit E.L."/>
            <person name="LaTouf W.G."/>
            <person name="Copeland A."/>
            <person name="Lucas S."/>
            <person name="Lapidus A."/>
            <person name="Barry K."/>
            <person name="Glavina del Rio T."/>
            <person name="Dalin E."/>
            <person name="Tice H."/>
            <person name="Pitluck S."/>
            <person name="Kiss H."/>
            <person name="Brettin T."/>
            <person name="Bruce D."/>
            <person name="Detter J.C."/>
            <person name="Han C."/>
            <person name="Kuske C."/>
            <person name="Schmutz J."/>
            <person name="Larimer F."/>
            <person name="Land M."/>
            <person name="Hauser L."/>
            <person name="Kyrpides N."/>
            <person name="Kim E.A."/>
            <person name="Richardson P."/>
        </authorList>
    </citation>
    <scope>NUCLEOTIDE SEQUENCE [LARGE SCALE GENOMIC DNA]</scope>
    <source>
        <strain evidence="2">ATCC 700394 / DSM 18823 / ISDg</strain>
    </source>
</reference>
<evidence type="ECO:0000313" key="2">
    <source>
        <dbReference type="Proteomes" id="UP000000370"/>
    </source>
</evidence>
<dbReference type="eggNOG" id="COG1484">
    <property type="taxonomic scope" value="Bacteria"/>
</dbReference>
<proteinExistence type="predicted"/>
<evidence type="ECO:0000313" key="1">
    <source>
        <dbReference type="EMBL" id="ABX42571.1"/>
    </source>
</evidence>
<keyword evidence="2" id="KW-1185">Reference proteome</keyword>
<dbReference type="Proteomes" id="UP000000370">
    <property type="component" value="Chromosome"/>
</dbReference>